<protein>
    <recommendedName>
        <fullName evidence="4">HEAT repeat-containing protein</fullName>
    </recommendedName>
</protein>
<sequence length="370" mass="43248">MSFTYDTLAIQFTGIVLIFLLLQFTVLIIYTYFHRWLLNYRKEKKADSEEYILPLIYRYLDGGISELDFSDALRNHYDIVVAFENIDDMIDSLRGKEREKLKKLLNLSAFREHFLKKIKSNAVMDIAEACMYSEKKKETDSEVIKKLYDLQSHNRPVIVYAATLALINSSKQEIRDYALTSFLHSPQNASMAVNDIIYKYCELHPDKDQAAEFLMEQVSSSEIPVKNASAATRMFNDLNFYQLTEPLFELFCSPLPHDELGQLRATLLSVLNQLPAPEVKEELFRQRLWESDYQMVRLETARWIYQHHTPDLDDMLLALCGDDDLEVRIVAQKALLQYSNLPQPETHIPEKYQQEWQEIKKIGDTHVNII</sequence>
<proteinExistence type="predicted"/>
<evidence type="ECO:0000313" key="2">
    <source>
        <dbReference type="EMBL" id="SHF80750.1"/>
    </source>
</evidence>
<feature type="transmembrane region" description="Helical" evidence="1">
    <location>
        <begin position="12"/>
        <end position="33"/>
    </location>
</feature>
<name>A0A1M5ENT2_9BACT</name>
<keyword evidence="1" id="KW-1133">Transmembrane helix</keyword>
<gene>
    <name evidence="2" type="ORF">SAMN05443144_113113</name>
</gene>
<dbReference type="InterPro" id="IPR016024">
    <property type="entry name" value="ARM-type_fold"/>
</dbReference>
<dbReference type="Proteomes" id="UP000184041">
    <property type="component" value="Unassembled WGS sequence"/>
</dbReference>
<dbReference type="Gene3D" id="1.25.10.10">
    <property type="entry name" value="Leucine-rich Repeat Variant"/>
    <property type="match status" value="1"/>
</dbReference>
<dbReference type="AlphaFoldDB" id="A0A1M5ENT2"/>
<evidence type="ECO:0008006" key="4">
    <source>
        <dbReference type="Google" id="ProtNLM"/>
    </source>
</evidence>
<dbReference type="RefSeq" id="WP_073064965.1">
    <property type="nucleotide sequence ID" value="NZ_FQUS01000013.1"/>
</dbReference>
<dbReference type="InterPro" id="IPR011989">
    <property type="entry name" value="ARM-like"/>
</dbReference>
<evidence type="ECO:0000256" key="1">
    <source>
        <dbReference type="SAM" id="Phobius"/>
    </source>
</evidence>
<organism evidence="2 3">
    <name type="scientific">Fodinibius roseus</name>
    <dbReference type="NCBI Taxonomy" id="1194090"/>
    <lineage>
        <taxon>Bacteria</taxon>
        <taxon>Pseudomonadati</taxon>
        <taxon>Balneolota</taxon>
        <taxon>Balneolia</taxon>
        <taxon>Balneolales</taxon>
        <taxon>Balneolaceae</taxon>
        <taxon>Fodinibius</taxon>
    </lineage>
</organism>
<dbReference type="OrthoDB" id="7312176at2"/>
<keyword evidence="3" id="KW-1185">Reference proteome</keyword>
<dbReference type="EMBL" id="FQUS01000013">
    <property type="protein sequence ID" value="SHF80750.1"/>
    <property type="molecule type" value="Genomic_DNA"/>
</dbReference>
<evidence type="ECO:0000313" key="3">
    <source>
        <dbReference type="Proteomes" id="UP000184041"/>
    </source>
</evidence>
<dbReference type="STRING" id="1194090.SAMN05443144_113113"/>
<reference evidence="2 3" key="1">
    <citation type="submission" date="2016-11" db="EMBL/GenBank/DDBJ databases">
        <authorList>
            <person name="Jaros S."/>
            <person name="Januszkiewicz K."/>
            <person name="Wedrychowicz H."/>
        </authorList>
    </citation>
    <scope>NUCLEOTIDE SEQUENCE [LARGE SCALE GENOMIC DNA]</scope>
    <source>
        <strain evidence="2 3">DSM 21986</strain>
    </source>
</reference>
<dbReference type="SUPFAM" id="SSF48371">
    <property type="entry name" value="ARM repeat"/>
    <property type="match status" value="1"/>
</dbReference>
<keyword evidence="1" id="KW-0812">Transmembrane</keyword>
<keyword evidence="1" id="KW-0472">Membrane</keyword>
<accession>A0A1M5ENT2</accession>